<sequence>MKHSHIARTGANAGFSLVSAIFLLVVLAALGVAMVNISSVQHAGSALDVQGARAYQAARAGIEWGLYRQIREGVCAGGDVSFQLPEGSTLNQFTVTVNCTRTPAATAGMPDRFRIRAIACNLPTSTTPPSCPNQSGAPDYVQRTMQVDF</sequence>
<keyword evidence="1" id="KW-1133">Transmembrane helix</keyword>
<evidence type="ECO:0000313" key="2">
    <source>
        <dbReference type="EMBL" id="GIZ52431.1"/>
    </source>
</evidence>
<evidence type="ECO:0000313" key="3">
    <source>
        <dbReference type="Proteomes" id="UP000887222"/>
    </source>
</evidence>
<proteinExistence type="predicted"/>
<keyword evidence="1" id="KW-0472">Membrane</keyword>
<feature type="transmembrane region" description="Helical" evidence="1">
    <location>
        <begin position="12"/>
        <end position="35"/>
    </location>
</feature>
<reference evidence="2 3" key="1">
    <citation type="journal article" date="2022" name="Int. J. Syst. Evol. Microbiol.">
        <title>Noviherbaspirillum aridicola sp. nov., isolated from an arid soil in Pakistan.</title>
        <authorList>
            <person name="Khan I.U."/>
            <person name="Saqib M."/>
            <person name="Amin A."/>
            <person name="Hussain F."/>
            <person name="Li L."/>
            <person name="Liu Y.H."/>
            <person name="Fang B.Z."/>
            <person name="Ahmed I."/>
            <person name="Li W.J."/>
        </authorList>
    </citation>
    <scope>NUCLEOTIDE SEQUENCE [LARGE SCALE GENOMIC DNA]</scope>
    <source>
        <strain evidence="2 3">NCCP-691</strain>
    </source>
</reference>
<dbReference type="RefSeq" id="WP_220808736.1">
    <property type="nucleotide sequence ID" value="NZ_BPMK01000010.1"/>
</dbReference>
<keyword evidence="3" id="KW-1185">Reference proteome</keyword>
<keyword evidence="1" id="KW-0812">Transmembrane</keyword>
<evidence type="ECO:0008006" key="4">
    <source>
        <dbReference type="Google" id="ProtNLM"/>
    </source>
</evidence>
<dbReference type="Proteomes" id="UP000887222">
    <property type="component" value="Unassembled WGS sequence"/>
</dbReference>
<accession>A0ABQ4Q610</accession>
<protein>
    <recommendedName>
        <fullName evidence="4">MSHA biogenesis protein MshP</fullName>
    </recommendedName>
</protein>
<comment type="caution">
    <text evidence="2">The sequence shown here is derived from an EMBL/GenBank/DDBJ whole genome shotgun (WGS) entry which is preliminary data.</text>
</comment>
<gene>
    <name evidence="2" type="ORF">NCCP691_24450</name>
</gene>
<evidence type="ECO:0000256" key="1">
    <source>
        <dbReference type="SAM" id="Phobius"/>
    </source>
</evidence>
<organism evidence="2 3">
    <name type="scientific">Noviherbaspirillum aridicola</name>
    <dbReference type="NCBI Taxonomy" id="2849687"/>
    <lineage>
        <taxon>Bacteria</taxon>
        <taxon>Pseudomonadati</taxon>
        <taxon>Pseudomonadota</taxon>
        <taxon>Betaproteobacteria</taxon>
        <taxon>Burkholderiales</taxon>
        <taxon>Oxalobacteraceae</taxon>
        <taxon>Noviherbaspirillum</taxon>
    </lineage>
</organism>
<name>A0ABQ4Q610_9BURK</name>
<dbReference type="EMBL" id="BPMK01000010">
    <property type="protein sequence ID" value="GIZ52431.1"/>
    <property type="molecule type" value="Genomic_DNA"/>
</dbReference>